<evidence type="ECO:0000256" key="3">
    <source>
        <dbReference type="ARBA" id="ARBA00023125"/>
    </source>
</evidence>
<evidence type="ECO:0000259" key="5">
    <source>
        <dbReference type="PROSITE" id="PS50931"/>
    </source>
</evidence>
<protein>
    <submittedName>
        <fullName evidence="6">LysR family transcriptional regulator</fullName>
    </submittedName>
</protein>
<dbReference type="PANTHER" id="PTHR30346">
    <property type="entry name" value="TRANSCRIPTIONAL DUAL REGULATOR HCAR-RELATED"/>
    <property type="match status" value="1"/>
</dbReference>
<dbReference type="EMBL" id="JACXYY010000005">
    <property type="protein sequence ID" value="MBD3915589.1"/>
    <property type="molecule type" value="Genomic_DNA"/>
</dbReference>
<dbReference type="InterPro" id="IPR005119">
    <property type="entry name" value="LysR_subst-bd"/>
</dbReference>
<dbReference type="InterPro" id="IPR036390">
    <property type="entry name" value="WH_DNA-bd_sf"/>
</dbReference>
<gene>
    <name evidence="6" type="ORF">IEZ25_13280</name>
</gene>
<evidence type="ECO:0000256" key="4">
    <source>
        <dbReference type="ARBA" id="ARBA00023163"/>
    </source>
</evidence>
<keyword evidence="2" id="KW-0805">Transcription regulation</keyword>
<comment type="caution">
    <text evidence="6">The sequence shown here is derived from an EMBL/GenBank/DDBJ whole genome shotgun (WGS) entry which is preliminary data.</text>
</comment>
<dbReference type="Pfam" id="PF03466">
    <property type="entry name" value="LysR_substrate"/>
    <property type="match status" value="1"/>
</dbReference>
<dbReference type="PANTHER" id="PTHR30346:SF17">
    <property type="entry name" value="LYSR FAMILY TRANSCRIPTIONAL REGULATOR"/>
    <property type="match status" value="1"/>
</dbReference>
<dbReference type="Pfam" id="PF00126">
    <property type="entry name" value="HTH_1"/>
    <property type="match status" value="1"/>
</dbReference>
<proteinExistence type="inferred from homology"/>
<evidence type="ECO:0000256" key="2">
    <source>
        <dbReference type="ARBA" id="ARBA00023015"/>
    </source>
</evidence>
<dbReference type="SUPFAM" id="SSF53850">
    <property type="entry name" value="Periplasmic binding protein-like II"/>
    <property type="match status" value="1"/>
</dbReference>
<keyword evidence="4" id="KW-0804">Transcription</keyword>
<feature type="domain" description="HTH lysR-type" evidence="5">
    <location>
        <begin position="4"/>
        <end position="61"/>
    </location>
</feature>
<dbReference type="PROSITE" id="PS50931">
    <property type="entry name" value="HTH_LYSR"/>
    <property type="match status" value="1"/>
</dbReference>
<evidence type="ECO:0000313" key="6">
    <source>
        <dbReference type="EMBL" id="MBD3915589.1"/>
    </source>
</evidence>
<evidence type="ECO:0000313" key="7">
    <source>
        <dbReference type="Proteomes" id="UP000649289"/>
    </source>
</evidence>
<dbReference type="Proteomes" id="UP000649289">
    <property type="component" value="Unassembled WGS sequence"/>
</dbReference>
<comment type="similarity">
    <text evidence="1">Belongs to the LysR transcriptional regulatory family.</text>
</comment>
<reference evidence="6 7" key="1">
    <citation type="submission" date="2020-09" db="EMBL/GenBank/DDBJ databases">
        <title>novel species in genus Nocardioides.</title>
        <authorList>
            <person name="Zhang G."/>
        </authorList>
    </citation>
    <scope>NUCLEOTIDE SEQUENCE [LARGE SCALE GENOMIC DNA]</scope>
    <source>
        <strain evidence="6 7">19197</strain>
    </source>
</reference>
<dbReference type="Gene3D" id="1.10.10.10">
    <property type="entry name" value="Winged helix-like DNA-binding domain superfamily/Winged helix DNA-binding domain"/>
    <property type="match status" value="1"/>
</dbReference>
<dbReference type="InterPro" id="IPR036388">
    <property type="entry name" value="WH-like_DNA-bd_sf"/>
</dbReference>
<dbReference type="CDD" id="cd08414">
    <property type="entry name" value="PBP2_LTTR_aromatics_like"/>
    <property type="match status" value="1"/>
</dbReference>
<dbReference type="PRINTS" id="PR00039">
    <property type="entry name" value="HTHLYSR"/>
</dbReference>
<sequence length="304" mass="32288">MADVDTRRLHAFVVLAEERHFGRAAARLHIAQPALSQQLRRLEDEVGVRLVDRTTRRVELTEAGRHLLARARQVVSEVDRTLEDLTALAAGTWGVVRMGFVGTATYDVLPRVARRVRAELPDVRLELHGEMLGPELVDAVRGGALDLAVLRPLAPVPGSVVVDQLRTEPLIAAVPSHHPLAGVASVQVADLAGDALVTYPSRSRSSLHARVLQTYRRAGVDVDLLELIEVRETATLVAFVAAGLGVALVPESVRCLQLEGVTYVGLAGTPETVPLALAHAESPTPAAVAVAAIISRAAGIPAGS</sequence>
<dbReference type="InterPro" id="IPR000847">
    <property type="entry name" value="LysR_HTH_N"/>
</dbReference>
<dbReference type="SUPFAM" id="SSF46785">
    <property type="entry name" value="Winged helix' DNA-binding domain"/>
    <property type="match status" value="1"/>
</dbReference>
<dbReference type="Gene3D" id="3.40.190.10">
    <property type="entry name" value="Periplasmic binding protein-like II"/>
    <property type="match status" value="2"/>
</dbReference>
<keyword evidence="3" id="KW-0238">DNA-binding</keyword>
<keyword evidence="7" id="KW-1185">Reference proteome</keyword>
<name>A0ABR8MNB2_9ACTN</name>
<accession>A0ABR8MNB2</accession>
<organism evidence="6 7">
    <name type="scientific">Nocardioides hwasunensis</name>
    <dbReference type="NCBI Taxonomy" id="397258"/>
    <lineage>
        <taxon>Bacteria</taxon>
        <taxon>Bacillati</taxon>
        <taxon>Actinomycetota</taxon>
        <taxon>Actinomycetes</taxon>
        <taxon>Propionibacteriales</taxon>
        <taxon>Nocardioidaceae</taxon>
        <taxon>Nocardioides</taxon>
    </lineage>
</organism>
<evidence type="ECO:0000256" key="1">
    <source>
        <dbReference type="ARBA" id="ARBA00009437"/>
    </source>
</evidence>